<accession>W4LCF4</accession>
<dbReference type="HOGENOM" id="CLU_1515210_0_0_7"/>
<protein>
    <recommendedName>
        <fullName evidence="3">DUF4124 domain-containing protein</fullName>
    </recommendedName>
</protein>
<name>W4LCF4_9BACT</name>
<reference evidence="1 2" key="1">
    <citation type="journal article" date="2014" name="Nature">
        <title>An environmental bacterial taxon with a large and distinct metabolic repertoire.</title>
        <authorList>
            <person name="Wilson M.C."/>
            <person name="Mori T."/>
            <person name="Ruckert C."/>
            <person name="Uria A.R."/>
            <person name="Helf M.J."/>
            <person name="Takada K."/>
            <person name="Gernert C."/>
            <person name="Steffens U.A."/>
            <person name="Heycke N."/>
            <person name="Schmitt S."/>
            <person name="Rinke C."/>
            <person name="Helfrich E.J."/>
            <person name="Brachmann A.O."/>
            <person name="Gurgui C."/>
            <person name="Wakimoto T."/>
            <person name="Kracht M."/>
            <person name="Crusemann M."/>
            <person name="Hentschel U."/>
            <person name="Abe I."/>
            <person name="Matsunaga S."/>
            <person name="Kalinowski J."/>
            <person name="Takeyama H."/>
            <person name="Piel J."/>
        </authorList>
    </citation>
    <scope>NUCLEOTIDE SEQUENCE [LARGE SCALE GENOMIC DNA]</scope>
    <source>
        <strain evidence="2">TSY2</strain>
    </source>
</reference>
<sequence length="177" mass="20126">MQPQILCLLLALVLAGGHVSWAQTYRYRTPDGRWVLSDTPPADDAEVATTMPEGRGPSMKSTAQVPLKQIEKHNARKATRRQNRHQRRRVQTPRPVNTHKFGLLKIGSPKADVLRALGPPSDKIKQGKKKRMVRLKGHYVQRYVAIETWYYPGSSRLRPTRLVFYDGLLGEKDKGGY</sequence>
<organism evidence="1 2">
    <name type="scientific">Candidatus Entotheonella gemina</name>
    <dbReference type="NCBI Taxonomy" id="1429439"/>
    <lineage>
        <taxon>Bacteria</taxon>
        <taxon>Pseudomonadati</taxon>
        <taxon>Nitrospinota/Tectimicrobiota group</taxon>
        <taxon>Candidatus Tectimicrobiota</taxon>
        <taxon>Candidatus Entotheonellia</taxon>
        <taxon>Candidatus Entotheonellales</taxon>
        <taxon>Candidatus Entotheonellaceae</taxon>
        <taxon>Candidatus Entotheonella</taxon>
    </lineage>
</organism>
<proteinExistence type="predicted"/>
<dbReference type="EMBL" id="AZHX01002286">
    <property type="protein sequence ID" value="ETW95672.1"/>
    <property type="molecule type" value="Genomic_DNA"/>
</dbReference>
<dbReference type="Proteomes" id="UP000019140">
    <property type="component" value="Unassembled WGS sequence"/>
</dbReference>
<evidence type="ECO:0000313" key="1">
    <source>
        <dbReference type="EMBL" id="ETW95672.1"/>
    </source>
</evidence>
<comment type="caution">
    <text evidence="1">The sequence shown here is derived from an EMBL/GenBank/DDBJ whole genome shotgun (WGS) entry which is preliminary data.</text>
</comment>
<evidence type="ECO:0008006" key="3">
    <source>
        <dbReference type="Google" id="ProtNLM"/>
    </source>
</evidence>
<dbReference type="AlphaFoldDB" id="W4LCF4"/>
<evidence type="ECO:0000313" key="2">
    <source>
        <dbReference type="Proteomes" id="UP000019140"/>
    </source>
</evidence>
<keyword evidence="2" id="KW-1185">Reference proteome</keyword>
<gene>
    <name evidence="1" type="ORF">ETSY2_47810</name>
</gene>